<gene>
    <name evidence="8" type="ORF">Ahy_B06g080723</name>
</gene>
<accession>A0A444YIS4</accession>
<evidence type="ECO:0000256" key="1">
    <source>
        <dbReference type="ARBA" id="ARBA00022723"/>
    </source>
</evidence>
<feature type="compositionally biased region" description="Polar residues" evidence="5">
    <location>
        <begin position="8"/>
        <end position="24"/>
    </location>
</feature>
<feature type="region of interest" description="Disordered" evidence="5">
    <location>
        <begin position="1"/>
        <end position="27"/>
    </location>
</feature>
<evidence type="ECO:0000256" key="4">
    <source>
        <dbReference type="PROSITE-ProRule" id="PRU01343"/>
    </source>
</evidence>
<evidence type="ECO:0000313" key="9">
    <source>
        <dbReference type="Proteomes" id="UP000289738"/>
    </source>
</evidence>
<keyword evidence="6" id="KW-1133">Transmembrane helix</keyword>
<keyword evidence="6" id="KW-0812">Transmembrane</keyword>
<feature type="domain" description="GRF-type" evidence="7">
    <location>
        <begin position="36"/>
        <end position="77"/>
    </location>
</feature>
<keyword evidence="6" id="KW-0472">Membrane</keyword>
<dbReference type="EMBL" id="SDMP01000016">
    <property type="protein sequence ID" value="RYR01860.1"/>
    <property type="molecule type" value="Genomic_DNA"/>
</dbReference>
<evidence type="ECO:0000256" key="6">
    <source>
        <dbReference type="SAM" id="Phobius"/>
    </source>
</evidence>
<evidence type="ECO:0000259" key="7">
    <source>
        <dbReference type="PROSITE" id="PS51999"/>
    </source>
</evidence>
<dbReference type="Proteomes" id="UP000289738">
    <property type="component" value="Chromosome B06"/>
</dbReference>
<evidence type="ECO:0000256" key="5">
    <source>
        <dbReference type="SAM" id="MobiDB-lite"/>
    </source>
</evidence>
<reference evidence="8 9" key="1">
    <citation type="submission" date="2019-01" db="EMBL/GenBank/DDBJ databases">
        <title>Sequencing of cultivated peanut Arachis hypogaea provides insights into genome evolution and oil improvement.</title>
        <authorList>
            <person name="Chen X."/>
        </authorList>
    </citation>
    <scope>NUCLEOTIDE SEQUENCE [LARGE SCALE GENOMIC DNA]</scope>
    <source>
        <strain evidence="9">cv. Fuhuasheng</strain>
        <tissue evidence="8">Leaves</tissue>
    </source>
</reference>
<evidence type="ECO:0000256" key="2">
    <source>
        <dbReference type="ARBA" id="ARBA00022771"/>
    </source>
</evidence>
<dbReference type="GO" id="GO:0008270">
    <property type="term" value="F:zinc ion binding"/>
    <property type="evidence" value="ECO:0007669"/>
    <property type="project" value="UniProtKB-KW"/>
</dbReference>
<keyword evidence="3" id="KW-0862">Zinc</keyword>
<keyword evidence="9" id="KW-1185">Reference proteome</keyword>
<comment type="caution">
    <text evidence="8">The sequence shown here is derived from an EMBL/GenBank/DDBJ whole genome shotgun (WGS) entry which is preliminary data.</text>
</comment>
<feature type="transmembrane region" description="Helical" evidence="6">
    <location>
        <begin position="132"/>
        <end position="152"/>
    </location>
</feature>
<keyword evidence="1" id="KW-0479">Metal-binding</keyword>
<organism evidence="8 9">
    <name type="scientific">Arachis hypogaea</name>
    <name type="common">Peanut</name>
    <dbReference type="NCBI Taxonomy" id="3818"/>
    <lineage>
        <taxon>Eukaryota</taxon>
        <taxon>Viridiplantae</taxon>
        <taxon>Streptophyta</taxon>
        <taxon>Embryophyta</taxon>
        <taxon>Tracheophyta</taxon>
        <taxon>Spermatophyta</taxon>
        <taxon>Magnoliopsida</taxon>
        <taxon>eudicotyledons</taxon>
        <taxon>Gunneridae</taxon>
        <taxon>Pentapetalae</taxon>
        <taxon>rosids</taxon>
        <taxon>fabids</taxon>
        <taxon>Fabales</taxon>
        <taxon>Fabaceae</taxon>
        <taxon>Papilionoideae</taxon>
        <taxon>50 kb inversion clade</taxon>
        <taxon>dalbergioids sensu lato</taxon>
        <taxon>Dalbergieae</taxon>
        <taxon>Pterocarpus clade</taxon>
        <taxon>Arachis</taxon>
    </lineage>
</organism>
<dbReference type="InterPro" id="IPR010666">
    <property type="entry name" value="Znf_GRF"/>
</dbReference>
<dbReference type="AlphaFoldDB" id="A0A444YIS4"/>
<evidence type="ECO:0000313" key="8">
    <source>
        <dbReference type="EMBL" id="RYR01860.1"/>
    </source>
</evidence>
<sequence>MSRRNRGNHFSSNESISGEGTSSSKRSEEKTLSGRCFCGQDVVLLQSGTLTNPERWFVRCPLWKTMNCKYFLWVDEINGGWEGLARALVRKNQDSCCATHEVNVIGQRREIQENSVKILLKMEKLQGEIRTIRSWIITIFFSLLICVGLNLLQLTNM</sequence>
<keyword evidence="2 4" id="KW-0863">Zinc-finger</keyword>
<proteinExistence type="predicted"/>
<evidence type="ECO:0000256" key="3">
    <source>
        <dbReference type="ARBA" id="ARBA00022833"/>
    </source>
</evidence>
<protein>
    <recommendedName>
        <fullName evidence="7">GRF-type domain-containing protein</fullName>
    </recommendedName>
</protein>
<dbReference type="PROSITE" id="PS51999">
    <property type="entry name" value="ZF_GRF"/>
    <property type="match status" value="1"/>
</dbReference>
<name>A0A444YIS4_ARAHY</name>